<reference evidence="1 2" key="1">
    <citation type="journal article" date="2016" name="Front. Microbiol.">
        <title>Fuerstia marisgermanicae gen. nov., sp. nov., an Unusual Member of the Phylum Planctomycetes from the German Wadden Sea.</title>
        <authorList>
            <person name="Kohn T."/>
            <person name="Heuer A."/>
            <person name="Jogler M."/>
            <person name="Vollmers J."/>
            <person name="Boedeker C."/>
            <person name="Bunk B."/>
            <person name="Rast P."/>
            <person name="Borchert D."/>
            <person name="Glockner I."/>
            <person name="Freese H.M."/>
            <person name="Klenk H.P."/>
            <person name="Overmann J."/>
            <person name="Kaster A.K."/>
            <person name="Rohde M."/>
            <person name="Wiegand S."/>
            <person name="Jogler C."/>
        </authorList>
    </citation>
    <scope>NUCLEOTIDE SEQUENCE [LARGE SCALE GENOMIC DNA]</scope>
    <source>
        <strain evidence="1 2">NH11</strain>
    </source>
</reference>
<sequence>MSDVQWNVRNVWLNRLSSELKRRTFGHVSNVAVEATGDDAVLVTGDAHSYYGVQLTLLAIQHCREEYCPFSHTHVSLKVGGRLLSIGVPPHAECRLQEVSTEVDNRRLQLTFAGAS</sequence>
<name>A0A1P8WHN3_9PLAN</name>
<keyword evidence="2" id="KW-1185">Reference proteome</keyword>
<dbReference type="OrthoDB" id="289206at2"/>
<dbReference type="KEGG" id="fmr:Fuma_03190"/>
<protein>
    <submittedName>
        <fullName evidence="1">Uncharacterized protein</fullName>
    </submittedName>
</protein>
<proteinExistence type="predicted"/>
<dbReference type="Proteomes" id="UP000187735">
    <property type="component" value="Chromosome"/>
</dbReference>
<evidence type="ECO:0000313" key="2">
    <source>
        <dbReference type="Proteomes" id="UP000187735"/>
    </source>
</evidence>
<accession>A0A1P8WHN3</accession>
<dbReference type="AlphaFoldDB" id="A0A1P8WHN3"/>
<dbReference type="RefSeq" id="WP_145944207.1">
    <property type="nucleotide sequence ID" value="NZ_CP017641.1"/>
</dbReference>
<gene>
    <name evidence="1" type="ORF">Fuma_03190</name>
</gene>
<dbReference type="EMBL" id="CP017641">
    <property type="protein sequence ID" value="APZ93572.1"/>
    <property type="molecule type" value="Genomic_DNA"/>
</dbReference>
<evidence type="ECO:0000313" key="1">
    <source>
        <dbReference type="EMBL" id="APZ93572.1"/>
    </source>
</evidence>
<organism evidence="1 2">
    <name type="scientific">Fuerstiella marisgermanici</name>
    <dbReference type="NCBI Taxonomy" id="1891926"/>
    <lineage>
        <taxon>Bacteria</taxon>
        <taxon>Pseudomonadati</taxon>
        <taxon>Planctomycetota</taxon>
        <taxon>Planctomycetia</taxon>
        <taxon>Planctomycetales</taxon>
        <taxon>Planctomycetaceae</taxon>
        <taxon>Fuerstiella</taxon>
    </lineage>
</organism>